<dbReference type="GO" id="GO:0004930">
    <property type="term" value="F:G protein-coupled receptor activity"/>
    <property type="evidence" value="ECO:0007669"/>
    <property type="project" value="UniProtKB-KW"/>
</dbReference>
<feature type="domain" description="G-protein coupled receptors family 1 profile" evidence="15">
    <location>
        <begin position="87"/>
        <end position="340"/>
    </location>
</feature>
<dbReference type="InterPro" id="IPR000276">
    <property type="entry name" value="GPCR_Rhodpsn"/>
</dbReference>
<evidence type="ECO:0000256" key="12">
    <source>
        <dbReference type="RuleBase" id="RU000688"/>
    </source>
</evidence>
<evidence type="ECO:0000256" key="11">
    <source>
        <dbReference type="ARBA" id="ARBA00023224"/>
    </source>
</evidence>
<comment type="subcellular location">
    <subcellularLocation>
        <location evidence="1">Cell membrane</location>
        <topology evidence="1">Multi-pass membrane protein</topology>
    </subcellularLocation>
</comment>
<evidence type="ECO:0000256" key="7">
    <source>
        <dbReference type="ARBA" id="ARBA00023136"/>
    </source>
</evidence>
<evidence type="ECO:0000256" key="14">
    <source>
        <dbReference type="SAM" id="Phobius"/>
    </source>
</evidence>
<evidence type="ECO:0000256" key="9">
    <source>
        <dbReference type="ARBA" id="ARBA00023170"/>
    </source>
</evidence>
<keyword evidence="5 14" id="KW-1133">Transmembrane helix</keyword>
<feature type="transmembrane region" description="Helical" evidence="14">
    <location>
        <begin position="149"/>
        <end position="174"/>
    </location>
</feature>
<feature type="transmembrane region" description="Helical" evidence="14">
    <location>
        <begin position="186"/>
        <end position="207"/>
    </location>
</feature>
<dbReference type="SUPFAM" id="SSF81321">
    <property type="entry name" value="Family A G protein-coupled receptor-like"/>
    <property type="match status" value="1"/>
</dbReference>
<evidence type="ECO:0000256" key="1">
    <source>
        <dbReference type="ARBA" id="ARBA00004651"/>
    </source>
</evidence>
<dbReference type="Proteomes" id="UP000694700">
    <property type="component" value="Unplaced"/>
</dbReference>
<evidence type="ECO:0000256" key="13">
    <source>
        <dbReference type="SAM" id="MobiDB-lite"/>
    </source>
</evidence>
<evidence type="ECO:0000256" key="6">
    <source>
        <dbReference type="ARBA" id="ARBA00023040"/>
    </source>
</evidence>
<keyword evidence="6 12" id="KW-0297">G-protein coupled receptor</keyword>
<evidence type="ECO:0000313" key="17">
    <source>
        <dbReference type="Proteomes" id="UP000694701"/>
    </source>
</evidence>
<dbReference type="AlphaFoldDB" id="A0A8C2IUP4"/>
<keyword evidence="4 12" id="KW-0812">Transmembrane</keyword>
<name>A0A8C2IUP4_CYPCA</name>
<evidence type="ECO:0000256" key="5">
    <source>
        <dbReference type="ARBA" id="ARBA00022989"/>
    </source>
</evidence>
<dbReference type="PANTHER" id="PTHR24234">
    <property type="entry name" value="LYSOPHOSPHATIDIC ACID RECEPTOR 5/SPHINGOSYLPHOSPHORYLCHOLINE RECEPTOR"/>
    <property type="match status" value="1"/>
</dbReference>
<reference evidence="16" key="1">
    <citation type="submission" date="2025-05" db="UniProtKB">
        <authorList>
            <consortium name="Ensembl"/>
        </authorList>
    </citation>
    <scope>IDENTIFICATION</scope>
</reference>
<proteinExistence type="inferred from homology"/>
<dbReference type="FunFam" id="1.20.1070.10:FF:000065">
    <property type="entry name" value="G-protein coupled receptor 4"/>
    <property type="match status" value="1"/>
</dbReference>
<dbReference type="GO" id="GO:0000082">
    <property type="term" value="P:G1/S transition of mitotic cell cycle"/>
    <property type="evidence" value="ECO:0007669"/>
    <property type="project" value="TreeGrafter"/>
</dbReference>
<keyword evidence="10" id="KW-0325">Glycoprotein</keyword>
<dbReference type="Proteomes" id="UP000694701">
    <property type="component" value="Unplaced"/>
</dbReference>
<dbReference type="PANTHER" id="PTHR24234:SF7">
    <property type="entry name" value="G-PROTEIN COUPLED RECEPTOR 132-RELATED"/>
    <property type="match status" value="1"/>
</dbReference>
<feature type="region of interest" description="Disordered" evidence="13">
    <location>
        <begin position="366"/>
        <end position="397"/>
    </location>
</feature>
<feature type="transmembrane region" description="Helical" evidence="14">
    <location>
        <begin position="74"/>
        <end position="96"/>
    </location>
</feature>
<dbReference type="Pfam" id="PF00001">
    <property type="entry name" value="7tm_1"/>
    <property type="match status" value="1"/>
</dbReference>
<dbReference type="PRINTS" id="PR01157">
    <property type="entry name" value="P2YPURNOCPTR"/>
</dbReference>
<organism evidence="16 17">
    <name type="scientific">Cyprinus carpio</name>
    <name type="common">Common carp</name>
    <dbReference type="NCBI Taxonomy" id="7962"/>
    <lineage>
        <taxon>Eukaryota</taxon>
        <taxon>Metazoa</taxon>
        <taxon>Chordata</taxon>
        <taxon>Craniata</taxon>
        <taxon>Vertebrata</taxon>
        <taxon>Euteleostomi</taxon>
        <taxon>Actinopterygii</taxon>
        <taxon>Neopterygii</taxon>
        <taxon>Teleostei</taxon>
        <taxon>Ostariophysi</taxon>
        <taxon>Cypriniformes</taxon>
        <taxon>Cyprinidae</taxon>
        <taxon>Cyprininae</taxon>
        <taxon>Cyprinus</taxon>
    </lineage>
</organism>
<keyword evidence="3" id="KW-1003">Cell membrane</keyword>
<protein>
    <recommendedName>
        <fullName evidence="15">G-protein coupled receptors family 1 profile domain-containing protein</fullName>
    </recommendedName>
</protein>
<feature type="transmembrane region" description="Helical" evidence="14">
    <location>
        <begin position="235"/>
        <end position="256"/>
    </location>
</feature>
<comment type="similarity">
    <text evidence="2 12">Belongs to the G-protein coupled receptor 1 family.</text>
</comment>
<keyword evidence="8" id="KW-1015">Disulfide bond</keyword>
<dbReference type="PROSITE" id="PS00237">
    <property type="entry name" value="G_PROTEIN_RECEP_F1_1"/>
    <property type="match status" value="1"/>
</dbReference>
<keyword evidence="11 12" id="KW-0807">Transducer</keyword>
<dbReference type="GO" id="GO:0005886">
    <property type="term" value="C:plasma membrane"/>
    <property type="evidence" value="ECO:0007669"/>
    <property type="project" value="UniProtKB-SubCell"/>
</dbReference>
<dbReference type="GO" id="GO:0010972">
    <property type="term" value="P:negative regulation of G2/M transition of mitotic cell cycle"/>
    <property type="evidence" value="ECO:0007669"/>
    <property type="project" value="TreeGrafter"/>
</dbReference>
<dbReference type="InterPro" id="IPR017452">
    <property type="entry name" value="GPCR_Rhodpsn_7TM"/>
</dbReference>
<dbReference type="Ensembl" id="ENSCCRT00020092847.1">
    <property type="protein sequence ID" value="ENSCCRP00020084863.1"/>
    <property type="gene ID" value="ENSCCRG00020039097.1"/>
</dbReference>
<dbReference type="PROSITE" id="PS50262">
    <property type="entry name" value="G_PROTEIN_RECEP_F1_2"/>
    <property type="match status" value="1"/>
</dbReference>
<evidence type="ECO:0000256" key="2">
    <source>
        <dbReference type="ARBA" id="ARBA00010663"/>
    </source>
</evidence>
<accession>A0A8C2IUP4</accession>
<sequence>MGMIHFFFHLPFFSSNVKCRAPTVVFYPSFSFLSLSPPDMMQESTVTPSILTTMNQTVKVHCEISFEDDRVPLMVLYIMVFIIGLPANLATVYLTLHQVCHKNVLGIYLLSLSVCDLTYLFTLPLWTVYVNKNHEWPWSSMACKVTGFVFFNNMYISIFLLCCVSIDRYVAVVYAIESRGLRQKKIAALVAFSIYMVVGLSHTPVFIMPEGNAAHGNRRCFEPSQSSAVVTGFSYARVCIGFCIPLAILVFTNRAILANVQASTGLKPHQKEKVRYLAVAVVVLFLICFAPYHIILLLRAITFHFPKLQEKCHFEQYIYTPYKISLGLSTFNSAFNPILYVLSSNNIRQEIRRGMASLCNKVNLSHSSQHNMNSSKTNSDPIPTKGDQMRTTCPTAC</sequence>
<evidence type="ECO:0000256" key="10">
    <source>
        <dbReference type="ARBA" id="ARBA00023180"/>
    </source>
</evidence>
<evidence type="ECO:0000256" key="3">
    <source>
        <dbReference type="ARBA" id="ARBA00022475"/>
    </source>
</evidence>
<keyword evidence="9 12" id="KW-0675">Receptor</keyword>
<evidence type="ECO:0000256" key="4">
    <source>
        <dbReference type="ARBA" id="ARBA00022692"/>
    </source>
</evidence>
<keyword evidence="7 14" id="KW-0472">Membrane</keyword>
<dbReference type="Ensembl" id="ENSCCRT00015110523.1">
    <property type="protein sequence ID" value="ENSCCRP00015107117.1"/>
    <property type="gene ID" value="ENSCCRG00015042655.1"/>
</dbReference>
<dbReference type="PRINTS" id="PR00237">
    <property type="entry name" value="GPCRRHODOPSN"/>
</dbReference>
<feature type="transmembrane region" description="Helical" evidence="14">
    <location>
        <begin position="276"/>
        <end position="302"/>
    </location>
</feature>
<dbReference type="Gene3D" id="1.20.1070.10">
    <property type="entry name" value="Rhodopsin 7-helix transmembrane proteins"/>
    <property type="match status" value="1"/>
</dbReference>
<feature type="transmembrane region" description="Helical" evidence="14">
    <location>
        <begin position="108"/>
        <end position="129"/>
    </location>
</feature>
<evidence type="ECO:0000256" key="8">
    <source>
        <dbReference type="ARBA" id="ARBA00023157"/>
    </source>
</evidence>
<evidence type="ECO:0000259" key="15">
    <source>
        <dbReference type="PROSITE" id="PS50262"/>
    </source>
</evidence>
<feature type="compositionally biased region" description="Polar residues" evidence="13">
    <location>
        <begin position="366"/>
        <end position="381"/>
    </location>
</feature>
<evidence type="ECO:0000313" key="16">
    <source>
        <dbReference type="Ensembl" id="ENSCCRP00020084863.1"/>
    </source>
</evidence>